<dbReference type="InterPro" id="IPR002508">
    <property type="entry name" value="MurNAc-LAA_cat"/>
</dbReference>
<keyword evidence="6" id="KW-0732">Signal</keyword>
<dbReference type="InterPro" id="IPR050695">
    <property type="entry name" value="N-acetylmuramoyl_amidase_3"/>
</dbReference>
<evidence type="ECO:0000313" key="8">
    <source>
        <dbReference type="EMBL" id="MCS4557084.1"/>
    </source>
</evidence>
<dbReference type="SMART" id="SM00646">
    <property type="entry name" value="Ami_3"/>
    <property type="match status" value="1"/>
</dbReference>
<comment type="caution">
    <text evidence="8">The sequence shown here is derived from an EMBL/GenBank/DDBJ whole genome shotgun (WGS) entry which is preliminary data.</text>
</comment>
<reference evidence="9" key="1">
    <citation type="submission" date="2023-07" db="EMBL/GenBank/DDBJ databases">
        <title>Shewanella mangrovi sp. nov., an acetaldehyde- degrading bacterium isolated from mangrove sediment.</title>
        <authorList>
            <person name="Liu Y."/>
        </authorList>
    </citation>
    <scope>NUCLEOTIDE SEQUENCE [LARGE SCALE GENOMIC DNA]</scope>
    <source>
        <strain evidence="9">C32</strain>
    </source>
</reference>
<evidence type="ECO:0000256" key="3">
    <source>
        <dbReference type="ARBA" id="ARBA00011901"/>
    </source>
</evidence>
<dbReference type="CDD" id="cd00118">
    <property type="entry name" value="LysM"/>
    <property type="match status" value="1"/>
</dbReference>
<dbReference type="Pfam" id="PF01520">
    <property type="entry name" value="Amidase_3"/>
    <property type="match status" value="1"/>
</dbReference>
<dbReference type="CDD" id="cd02696">
    <property type="entry name" value="MurNAc-LAA"/>
    <property type="match status" value="1"/>
</dbReference>
<proteinExistence type="inferred from homology"/>
<dbReference type="PROSITE" id="PS51257">
    <property type="entry name" value="PROKAR_LIPOPROTEIN"/>
    <property type="match status" value="1"/>
</dbReference>
<organism evidence="8 9">
    <name type="scientific">Shewanella electrica</name>
    <dbReference type="NCBI Taxonomy" id="515560"/>
    <lineage>
        <taxon>Bacteria</taxon>
        <taxon>Pseudomonadati</taxon>
        <taxon>Pseudomonadota</taxon>
        <taxon>Gammaproteobacteria</taxon>
        <taxon>Alteromonadales</taxon>
        <taxon>Shewanellaceae</taxon>
        <taxon>Shewanella</taxon>
    </lineage>
</organism>
<dbReference type="SMART" id="SM00257">
    <property type="entry name" value="LysM"/>
    <property type="match status" value="1"/>
</dbReference>
<dbReference type="InterPro" id="IPR036779">
    <property type="entry name" value="LysM_dom_sf"/>
</dbReference>
<keyword evidence="9" id="KW-1185">Reference proteome</keyword>
<name>A0ABT2FL73_9GAMM</name>
<evidence type="ECO:0000256" key="5">
    <source>
        <dbReference type="ARBA" id="ARBA00023316"/>
    </source>
</evidence>
<dbReference type="RefSeq" id="WP_238896557.1">
    <property type="nucleotide sequence ID" value="NZ_JAKOGG010000007.1"/>
</dbReference>
<evidence type="ECO:0000256" key="6">
    <source>
        <dbReference type="SAM" id="SignalP"/>
    </source>
</evidence>
<evidence type="ECO:0000313" key="9">
    <source>
        <dbReference type="Proteomes" id="UP001201549"/>
    </source>
</evidence>
<comment type="catalytic activity">
    <reaction evidence="1">
        <text>Hydrolyzes the link between N-acetylmuramoyl residues and L-amino acid residues in certain cell-wall glycopeptides.</text>
        <dbReference type="EC" id="3.5.1.28"/>
    </reaction>
</comment>
<dbReference type="Proteomes" id="UP001201549">
    <property type="component" value="Unassembled WGS sequence"/>
</dbReference>
<keyword evidence="4 8" id="KW-0378">Hydrolase</keyword>
<evidence type="ECO:0000256" key="2">
    <source>
        <dbReference type="ARBA" id="ARBA00010860"/>
    </source>
</evidence>
<evidence type="ECO:0000256" key="4">
    <source>
        <dbReference type="ARBA" id="ARBA00022801"/>
    </source>
</evidence>
<evidence type="ECO:0000256" key="1">
    <source>
        <dbReference type="ARBA" id="ARBA00001561"/>
    </source>
</evidence>
<evidence type="ECO:0000259" key="7">
    <source>
        <dbReference type="PROSITE" id="PS51782"/>
    </source>
</evidence>
<dbReference type="InterPro" id="IPR018392">
    <property type="entry name" value="LysM"/>
</dbReference>
<dbReference type="EC" id="3.5.1.28" evidence="3"/>
<comment type="similarity">
    <text evidence="2">Belongs to the N-acetylmuramoyl-L-alanine amidase 3 family.</text>
</comment>
<dbReference type="EMBL" id="JAKOGG010000007">
    <property type="protein sequence ID" value="MCS4557084.1"/>
    <property type="molecule type" value="Genomic_DNA"/>
</dbReference>
<feature type="chain" id="PRO_5047529715" description="N-acetylmuramoyl-L-alanine amidase" evidence="6">
    <location>
        <begin position="27"/>
        <end position="445"/>
    </location>
</feature>
<dbReference type="GO" id="GO:0008745">
    <property type="term" value="F:N-acetylmuramoyl-L-alanine amidase activity"/>
    <property type="evidence" value="ECO:0007669"/>
    <property type="project" value="UniProtKB-EC"/>
</dbReference>
<dbReference type="SUPFAM" id="SSF53187">
    <property type="entry name" value="Zn-dependent exopeptidases"/>
    <property type="match status" value="1"/>
</dbReference>
<feature type="domain" description="LysM" evidence="7">
    <location>
        <begin position="399"/>
        <end position="442"/>
    </location>
</feature>
<dbReference type="InterPro" id="IPR021731">
    <property type="entry name" value="AMIN_dom"/>
</dbReference>
<accession>A0ABT2FL73</accession>
<dbReference type="SUPFAM" id="SSF54106">
    <property type="entry name" value="LysM domain"/>
    <property type="match status" value="1"/>
</dbReference>
<dbReference type="PROSITE" id="PS51782">
    <property type="entry name" value="LYSM"/>
    <property type="match status" value="1"/>
</dbReference>
<dbReference type="PANTHER" id="PTHR30404">
    <property type="entry name" value="N-ACETYLMURAMOYL-L-ALANINE AMIDASE"/>
    <property type="match status" value="1"/>
</dbReference>
<gene>
    <name evidence="8" type="ORF">L9G74_11580</name>
</gene>
<protein>
    <recommendedName>
        <fullName evidence="3">N-acetylmuramoyl-L-alanine amidase</fullName>
        <ecNumber evidence="3">3.5.1.28</ecNumber>
    </recommendedName>
</protein>
<keyword evidence="5" id="KW-0961">Cell wall biogenesis/degradation</keyword>
<dbReference type="Gene3D" id="3.10.350.10">
    <property type="entry name" value="LysM domain"/>
    <property type="match status" value="1"/>
</dbReference>
<dbReference type="Pfam" id="PF11741">
    <property type="entry name" value="AMIN"/>
    <property type="match status" value="1"/>
</dbReference>
<dbReference type="Pfam" id="PF01476">
    <property type="entry name" value="LysM"/>
    <property type="match status" value="1"/>
</dbReference>
<sequence>MPKTNNISLFAIALALLSCISTSALAANTLNSVRIWAAPDSTRVVFDLGSKPDYQSFTLTNPERLVIDLDQTVQGSKVSLDKLENNSALVKRVRFSKPPKKGTLRLVVDLKQAAQANLFSLPPTGPYGDRLVLDFEQGSGGQSSVKQDLNRNQSTERDVIIAVDAGHGGDDPGSIGPSGTYEKGIALAIATKLADKLNAVDGITAIMIRKGDYFVDLNHRSELARKAKADLLVSVHADAFTSPQPRGASVWVLSNRRANSEMGRLLEKGDQVSQLLGGVGEIVQNTDSEQYLMRTLIDMSMDNSRSAGYQVASNVLSQLGKVTELHKSRPEYASLAVLKAPDIPSLLVETGYISNPQEEKLLRSSSHQQRVANAIFNGISHYFHSYPPEGTLLAKRSSVKHKVKSGESLSIISARYNVSIDAIKKANNLKSDVVRIGQQLIIPRA</sequence>
<dbReference type="PANTHER" id="PTHR30404:SF6">
    <property type="entry name" value="N-ACETYLMURAMOYL-L-ALANINE AMIDASE AMIB"/>
    <property type="match status" value="1"/>
</dbReference>
<feature type="signal peptide" evidence="6">
    <location>
        <begin position="1"/>
        <end position="26"/>
    </location>
</feature>
<dbReference type="Gene3D" id="2.60.40.3500">
    <property type="match status" value="1"/>
</dbReference>
<dbReference type="Gene3D" id="3.40.630.40">
    <property type="entry name" value="Zn-dependent exopeptidases"/>
    <property type="match status" value="1"/>
</dbReference>